<evidence type="ECO:0000313" key="15">
    <source>
        <dbReference type="Proteomes" id="UP001175271"/>
    </source>
</evidence>
<dbReference type="Gene3D" id="3.30.160.60">
    <property type="entry name" value="Classic Zinc Finger"/>
    <property type="match status" value="3"/>
</dbReference>
<feature type="domain" description="C2H2-type" evidence="13">
    <location>
        <begin position="190"/>
        <end position="217"/>
    </location>
</feature>
<comment type="similarity">
    <text evidence="2">Belongs to the krueppel C2H2-type zinc-finger protein family.</text>
</comment>
<feature type="compositionally biased region" description="Low complexity" evidence="12">
    <location>
        <begin position="101"/>
        <end position="112"/>
    </location>
</feature>
<organism evidence="14 15">
    <name type="scientific">Steinernema hermaphroditum</name>
    <dbReference type="NCBI Taxonomy" id="289476"/>
    <lineage>
        <taxon>Eukaryota</taxon>
        <taxon>Metazoa</taxon>
        <taxon>Ecdysozoa</taxon>
        <taxon>Nematoda</taxon>
        <taxon>Chromadorea</taxon>
        <taxon>Rhabditida</taxon>
        <taxon>Tylenchina</taxon>
        <taxon>Panagrolaimomorpha</taxon>
        <taxon>Strongyloidoidea</taxon>
        <taxon>Steinernematidae</taxon>
        <taxon>Steinernema</taxon>
    </lineage>
</organism>
<keyword evidence="10" id="KW-0539">Nucleus</keyword>
<feature type="region of interest" description="Disordered" evidence="12">
    <location>
        <begin position="234"/>
        <end position="266"/>
    </location>
</feature>
<protein>
    <recommendedName>
        <fullName evidence="13">C2H2-type domain-containing protein</fullName>
    </recommendedName>
</protein>
<evidence type="ECO:0000256" key="11">
    <source>
        <dbReference type="PROSITE-ProRule" id="PRU00042"/>
    </source>
</evidence>
<keyword evidence="5 11" id="KW-0863">Zinc-finger</keyword>
<evidence type="ECO:0000256" key="1">
    <source>
        <dbReference type="ARBA" id="ARBA00004123"/>
    </source>
</evidence>
<keyword evidence="8" id="KW-0238">DNA-binding</keyword>
<dbReference type="PROSITE" id="PS00028">
    <property type="entry name" value="ZINC_FINGER_C2H2_1"/>
    <property type="match status" value="3"/>
</dbReference>
<evidence type="ECO:0000256" key="3">
    <source>
        <dbReference type="ARBA" id="ARBA00022723"/>
    </source>
</evidence>
<evidence type="ECO:0000256" key="9">
    <source>
        <dbReference type="ARBA" id="ARBA00023163"/>
    </source>
</evidence>
<evidence type="ECO:0000256" key="10">
    <source>
        <dbReference type="ARBA" id="ARBA00023242"/>
    </source>
</evidence>
<dbReference type="GO" id="GO:0000978">
    <property type="term" value="F:RNA polymerase II cis-regulatory region sequence-specific DNA binding"/>
    <property type="evidence" value="ECO:0007669"/>
    <property type="project" value="TreeGrafter"/>
</dbReference>
<sequence length="266" mass="28866">MPFDHPSSENLWLLVLQNAYCSQLMAQMMTAYQPPTLPLAILQNPLGSVSAPVSSQGLSAQLTSHGEAATSLSGTDGRQQATPVSTASGSPSEPCDPPSTPSTSPQDSTPSSLGVLWTGSSDRSSSDSRAMDSSSKPRTSTDGHFPSSFAETPRRKTHLRNHTCTVCQKQFCRASVLKDHIRLHTNEKPFACSHCGRRFPDRSNWRVHEKTHSREKTFLCGECGKAFAQKNYLTKHEKRSHGKGVRRDEAGATEDSHAERGANGSS</sequence>
<evidence type="ECO:0000256" key="6">
    <source>
        <dbReference type="ARBA" id="ARBA00022833"/>
    </source>
</evidence>
<evidence type="ECO:0000256" key="8">
    <source>
        <dbReference type="ARBA" id="ARBA00023125"/>
    </source>
</evidence>
<feature type="region of interest" description="Disordered" evidence="12">
    <location>
        <begin position="58"/>
        <end position="156"/>
    </location>
</feature>
<dbReference type="Pfam" id="PF00096">
    <property type="entry name" value="zf-C2H2"/>
    <property type="match status" value="3"/>
</dbReference>
<comment type="caution">
    <text evidence="14">The sequence shown here is derived from an EMBL/GenBank/DDBJ whole genome shotgun (WGS) entry which is preliminary data.</text>
</comment>
<accession>A0AA39M8I2</accession>
<evidence type="ECO:0000256" key="2">
    <source>
        <dbReference type="ARBA" id="ARBA00006991"/>
    </source>
</evidence>
<proteinExistence type="inferred from homology"/>
<keyword evidence="4" id="KW-0677">Repeat</keyword>
<evidence type="ECO:0000256" key="5">
    <source>
        <dbReference type="ARBA" id="ARBA00022771"/>
    </source>
</evidence>
<dbReference type="SUPFAM" id="SSF57667">
    <property type="entry name" value="beta-beta-alpha zinc fingers"/>
    <property type="match status" value="2"/>
</dbReference>
<dbReference type="PANTHER" id="PTHR23235">
    <property type="entry name" value="KRUEPPEL-LIKE TRANSCRIPTION FACTOR"/>
    <property type="match status" value="1"/>
</dbReference>
<dbReference type="GO" id="GO:0008270">
    <property type="term" value="F:zinc ion binding"/>
    <property type="evidence" value="ECO:0007669"/>
    <property type="project" value="UniProtKB-KW"/>
</dbReference>
<evidence type="ECO:0000259" key="13">
    <source>
        <dbReference type="PROSITE" id="PS50157"/>
    </source>
</evidence>
<dbReference type="InterPro" id="IPR036236">
    <property type="entry name" value="Znf_C2H2_sf"/>
</dbReference>
<dbReference type="PANTHER" id="PTHR23235:SF120">
    <property type="entry name" value="KRUPPEL-LIKE FACTOR 15"/>
    <property type="match status" value="1"/>
</dbReference>
<gene>
    <name evidence="14" type="ORF">QR680_008773</name>
</gene>
<feature type="domain" description="C2H2-type" evidence="13">
    <location>
        <begin position="218"/>
        <end position="241"/>
    </location>
</feature>
<dbReference type="Proteomes" id="UP001175271">
    <property type="component" value="Unassembled WGS sequence"/>
</dbReference>
<dbReference type="AlphaFoldDB" id="A0AA39M8I2"/>
<keyword evidence="15" id="KW-1185">Reference proteome</keyword>
<reference evidence="14" key="1">
    <citation type="submission" date="2023-06" db="EMBL/GenBank/DDBJ databases">
        <title>Genomic analysis of the entomopathogenic nematode Steinernema hermaphroditum.</title>
        <authorList>
            <person name="Schwarz E.M."/>
            <person name="Heppert J.K."/>
            <person name="Baniya A."/>
            <person name="Schwartz H.T."/>
            <person name="Tan C.-H."/>
            <person name="Antoshechkin I."/>
            <person name="Sternberg P.W."/>
            <person name="Goodrich-Blair H."/>
            <person name="Dillman A.R."/>
        </authorList>
    </citation>
    <scope>NUCLEOTIDE SEQUENCE</scope>
    <source>
        <strain evidence="14">PS9179</strain>
        <tissue evidence="14">Whole animal</tissue>
    </source>
</reference>
<dbReference type="SMART" id="SM00355">
    <property type="entry name" value="ZnF_C2H2"/>
    <property type="match status" value="3"/>
</dbReference>
<name>A0AA39M8I2_9BILA</name>
<feature type="domain" description="C2H2-type" evidence="13">
    <location>
        <begin position="162"/>
        <end position="189"/>
    </location>
</feature>
<evidence type="ECO:0000256" key="4">
    <source>
        <dbReference type="ARBA" id="ARBA00022737"/>
    </source>
</evidence>
<dbReference type="FunFam" id="3.30.160.60:FF:001049">
    <property type="entry name" value="zinc finger protein 319"/>
    <property type="match status" value="1"/>
</dbReference>
<feature type="compositionally biased region" description="Polar residues" evidence="12">
    <location>
        <begin position="58"/>
        <end position="89"/>
    </location>
</feature>
<dbReference type="PROSITE" id="PS50157">
    <property type="entry name" value="ZINC_FINGER_C2H2_2"/>
    <property type="match status" value="3"/>
</dbReference>
<evidence type="ECO:0000256" key="7">
    <source>
        <dbReference type="ARBA" id="ARBA00023015"/>
    </source>
</evidence>
<dbReference type="EMBL" id="JAUCMV010000001">
    <property type="protein sequence ID" value="KAK0424653.1"/>
    <property type="molecule type" value="Genomic_DNA"/>
</dbReference>
<dbReference type="FunFam" id="3.30.160.60:FF:001064">
    <property type="entry name" value="Zinc finger protein 425"/>
    <property type="match status" value="1"/>
</dbReference>
<dbReference type="InterPro" id="IPR013087">
    <property type="entry name" value="Znf_C2H2_type"/>
</dbReference>
<keyword evidence="3" id="KW-0479">Metal-binding</keyword>
<feature type="compositionally biased region" description="Basic and acidic residues" evidence="12">
    <location>
        <begin position="245"/>
        <end position="260"/>
    </location>
</feature>
<evidence type="ECO:0000256" key="12">
    <source>
        <dbReference type="SAM" id="MobiDB-lite"/>
    </source>
</evidence>
<keyword evidence="9" id="KW-0804">Transcription</keyword>
<dbReference type="GO" id="GO:0005634">
    <property type="term" value="C:nucleus"/>
    <property type="evidence" value="ECO:0007669"/>
    <property type="project" value="UniProtKB-SubCell"/>
</dbReference>
<keyword evidence="7" id="KW-0805">Transcription regulation</keyword>
<keyword evidence="6" id="KW-0862">Zinc</keyword>
<dbReference type="GO" id="GO:0000981">
    <property type="term" value="F:DNA-binding transcription factor activity, RNA polymerase II-specific"/>
    <property type="evidence" value="ECO:0007669"/>
    <property type="project" value="TreeGrafter"/>
</dbReference>
<evidence type="ECO:0000313" key="14">
    <source>
        <dbReference type="EMBL" id="KAK0424653.1"/>
    </source>
</evidence>
<comment type="subcellular location">
    <subcellularLocation>
        <location evidence="1">Nucleus</location>
    </subcellularLocation>
</comment>